<accession>W0DH69</accession>
<dbReference type="STRING" id="713585.THITH_06595"/>
<reference evidence="2 3" key="1">
    <citation type="submission" date="2013-12" db="EMBL/GenBank/DDBJ databases">
        <authorList>
            <consortium name="DOE Joint Genome Institute"/>
            <person name="Muyzer G."/>
            <person name="Huntemann M."/>
            <person name="Han J."/>
            <person name="Chen A."/>
            <person name="Kyrpides N."/>
            <person name="Mavromatis K."/>
            <person name="Markowitz V."/>
            <person name="Palaniappan K."/>
            <person name="Ivanova N."/>
            <person name="Schaumberg A."/>
            <person name="Pati A."/>
            <person name="Liolios K."/>
            <person name="Nordberg H.P."/>
            <person name="Cantor M.N."/>
            <person name="Hua S.X."/>
            <person name="Woyke T."/>
        </authorList>
    </citation>
    <scope>NUCLEOTIDE SEQUENCE [LARGE SCALE GENOMIC DNA]</scope>
    <source>
        <strain evidence="2 3">ARh 1</strain>
    </source>
</reference>
<dbReference type="HOGENOM" id="CLU_055690_0_2_6"/>
<protein>
    <submittedName>
        <fullName evidence="2">Ubiquinol-cytochrome C reductase</fullName>
    </submittedName>
</protein>
<keyword evidence="1" id="KW-0812">Transmembrane</keyword>
<dbReference type="Gene3D" id="2.102.10.10">
    <property type="entry name" value="Rieske [2Fe-2S] iron-sulphur domain"/>
    <property type="match status" value="1"/>
</dbReference>
<dbReference type="KEGG" id="tti:THITH_06595"/>
<dbReference type="Proteomes" id="UP000005289">
    <property type="component" value="Chromosome"/>
</dbReference>
<evidence type="ECO:0000313" key="2">
    <source>
        <dbReference type="EMBL" id="AHE97979.1"/>
    </source>
</evidence>
<feature type="transmembrane region" description="Helical" evidence="1">
    <location>
        <begin position="37"/>
        <end position="59"/>
    </location>
</feature>
<keyword evidence="1" id="KW-1133">Transmembrane helix</keyword>
<evidence type="ECO:0000313" key="3">
    <source>
        <dbReference type="Proteomes" id="UP000005289"/>
    </source>
</evidence>
<name>W0DH69_9GAMM</name>
<proteinExistence type="predicted"/>
<evidence type="ECO:0000256" key="1">
    <source>
        <dbReference type="SAM" id="Phobius"/>
    </source>
</evidence>
<dbReference type="InterPro" id="IPR036922">
    <property type="entry name" value="Rieske_2Fe-2S_sf"/>
</dbReference>
<dbReference type="EMBL" id="CP007029">
    <property type="protein sequence ID" value="AHE97979.1"/>
    <property type="molecule type" value="Genomic_DNA"/>
</dbReference>
<dbReference type="PANTHER" id="PTHR10134">
    <property type="entry name" value="CYTOCHROME B-C1 COMPLEX SUBUNIT RIESKE, MITOCHONDRIAL"/>
    <property type="match status" value="1"/>
</dbReference>
<dbReference type="SUPFAM" id="SSF50022">
    <property type="entry name" value="ISP domain"/>
    <property type="match status" value="1"/>
</dbReference>
<keyword evidence="1" id="KW-0472">Membrane</keyword>
<gene>
    <name evidence="2" type="ORF">THITH_06595</name>
</gene>
<dbReference type="AlphaFoldDB" id="W0DH69"/>
<keyword evidence="3" id="KW-1185">Reference proteome</keyword>
<sequence>MPVQGSRARTVGYGFGERLRVRGQVARDNMLRLRLRVALKLMALLALGTFALVLLLALLSPPGGKVDLPLEVDLTGIEPGALREIEWKGRRVLIVHRSPEMLDALPPDDALYDPASRLDRRPRGLTEAHRGFREQWLVVFGESTDLGCPLELVPPGSDPDWAGGFRDRCRGGRYDFAGRVYRGQPAMRNLEIPRHRIERERLILGGS</sequence>
<organism evidence="2 3">
    <name type="scientific">Thioalkalivibrio paradoxus ARh 1</name>
    <dbReference type="NCBI Taxonomy" id="713585"/>
    <lineage>
        <taxon>Bacteria</taxon>
        <taxon>Pseudomonadati</taxon>
        <taxon>Pseudomonadota</taxon>
        <taxon>Gammaproteobacteria</taxon>
        <taxon>Chromatiales</taxon>
        <taxon>Ectothiorhodospiraceae</taxon>
        <taxon>Thioalkalivibrio</taxon>
    </lineage>
</organism>
<dbReference type="GO" id="GO:0051537">
    <property type="term" value="F:2 iron, 2 sulfur cluster binding"/>
    <property type="evidence" value="ECO:0007669"/>
    <property type="project" value="InterPro"/>
</dbReference>
<dbReference type="InterPro" id="IPR014349">
    <property type="entry name" value="Rieske_Fe-S_prot"/>
</dbReference>